<gene>
    <name evidence="1" type="ORF">PMAYCL1PPCAC_31555</name>
</gene>
<dbReference type="EMBL" id="BTRK01000006">
    <property type="protein sequence ID" value="GMR61360.1"/>
    <property type="molecule type" value="Genomic_DNA"/>
</dbReference>
<dbReference type="AlphaFoldDB" id="A0AAN5DFX8"/>
<reference evidence="2" key="1">
    <citation type="submission" date="2022-10" db="EMBL/GenBank/DDBJ databases">
        <title>Genome assembly of Pristionchus species.</title>
        <authorList>
            <person name="Yoshida K."/>
            <person name="Sommer R.J."/>
        </authorList>
    </citation>
    <scope>NUCLEOTIDE SEQUENCE [LARGE SCALE GENOMIC DNA]</scope>
    <source>
        <strain evidence="2">RS5460</strain>
    </source>
</reference>
<organism evidence="1 2">
    <name type="scientific">Pristionchus mayeri</name>
    <dbReference type="NCBI Taxonomy" id="1317129"/>
    <lineage>
        <taxon>Eukaryota</taxon>
        <taxon>Metazoa</taxon>
        <taxon>Ecdysozoa</taxon>
        <taxon>Nematoda</taxon>
        <taxon>Chromadorea</taxon>
        <taxon>Rhabditida</taxon>
        <taxon>Rhabditina</taxon>
        <taxon>Diplogasteromorpha</taxon>
        <taxon>Diplogasteroidea</taxon>
        <taxon>Neodiplogasteridae</taxon>
        <taxon>Pristionchus</taxon>
    </lineage>
</organism>
<sequence>FQFVVCYGSFEQLVNVRQRTEMGERPETSLKSLNYCSSHATWNGCFENWKEQELYFLDATRLQKRLKHVLNQQFERPHRWINPTEFEGWAETVMPHYDLRAVIYESHYKRVRTEAHLGNTIRYIISTLMNIGKIILMEKFYHLLRKYLL</sequence>
<protein>
    <submittedName>
        <fullName evidence="1">Uncharacterized protein</fullName>
    </submittedName>
</protein>
<feature type="non-terminal residue" evidence="1">
    <location>
        <position position="1"/>
    </location>
</feature>
<name>A0AAN5DFX8_9BILA</name>
<keyword evidence="2" id="KW-1185">Reference proteome</keyword>
<evidence type="ECO:0000313" key="2">
    <source>
        <dbReference type="Proteomes" id="UP001328107"/>
    </source>
</evidence>
<evidence type="ECO:0000313" key="1">
    <source>
        <dbReference type="EMBL" id="GMR61360.1"/>
    </source>
</evidence>
<accession>A0AAN5DFX8</accession>
<dbReference type="Proteomes" id="UP001328107">
    <property type="component" value="Unassembled WGS sequence"/>
</dbReference>
<comment type="caution">
    <text evidence="1">The sequence shown here is derived from an EMBL/GenBank/DDBJ whole genome shotgun (WGS) entry which is preliminary data.</text>
</comment>
<proteinExistence type="predicted"/>